<feature type="compositionally biased region" description="Acidic residues" evidence="1">
    <location>
        <begin position="212"/>
        <end position="230"/>
    </location>
</feature>
<accession>A0AAV9ZHP0</accession>
<comment type="caution">
    <text evidence="2">The sequence shown here is derived from an EMBL/GenBank/DDBJ whole genome shotgun (WGS) entry which is preliminary data.</text>
</comment>
<dbReference type="AlphaFoldDB" id="A0AAV9ZHP0"/>
<evidence type="ECO:0000313" key="3">
    <source>
        <dbReference type="Proteomes" id="UP001362999"/>
    </source>
</evidence>
<gene>
    <name evidence="2" type="ORF">R3P38DRAFT_2578582</name>
</gene>
<feature type="region of interest" description="Disordered" evidence="1">
    <location>
        <begin position="364"/>
        <end position="425"/>
    </location>
</feature>
<proteinExistence type="predicted"/>
<organism evidence="2 3">
    <name type="scientific">Favolaschia claudopus</name>
    <dbReference type="NCBI Taxonomy" id="2862362"/>
    <lineage>
        <taxon>Eukaryota</taxon>
        <taxon>Fungi</taxon>
        <taxon>Dikarya</taxon>
        <taxon>Basidiomycota</taxon>
        <taxon>Agaricomycotina</taxon>
        <taxon>Agaricomycetes</taxon>
        <taxon>Agaricomycetidae</taxon>
        <taxon>Agaricales</taxon>
        <taxon>Marasmiineae</taxon>
        <taxon>Mycenaceae</taxon>
        <taxon>Favolaschia</taxon>
    </lineage>
</organism>
<feature type="compositionally biased region" description="Polar residues" evidence="1">
    <location>
        <begin position="380"/>
        <end position="389"/>
    </location>
</feature>
<feature type="region of interest" description="Disordered" evidence="1">
    <location>
        <begin position="1"/>
        <end position="34"/>
    </location>
</feature>
<name>A0AAV9ZHP0_9AGAR</name>
<feature type="region of interest" description="Disordered" evidence="1">
    <location>
        <begin position="182"/>
        <end position="325"/>
    </location>
</feature>
<feature type="compositionally biased region" description="Basic residues" evidence="1">
    <location>
        <begin position="390"/>
        <end position="402"/>
    </location>
</feature>
<feature type="compositionally biased region" description="Acidic residues" evidence="1">
    <location>
        <begin position="241"/>
        <end position="252"/>
    </location>
</feature>
<dbReference type="Proteomes" id="UP001362999">
    <property type="component" value="Unassembled WGS sequence"/>
</dbReference>
<dbReference type="EMBL" id="JAWWNJ010000151">
    <property type="protein sequence ID" value="KAK6981304.1"/>
    <property type="molecule type" value="Genomic_DNA"/>
</dbReference>
<feature type="compositionally biased region" description="Low complexity" evidence="1">
    <location>
        <begin position="253"/>
        <end position="264"/>
    </location>
</feature>
<keyword evidence="3" id="KW-1185">Reference proteome</keyword>
<protein>
    <submittedName>
        <fullName evidence="2">Uncharacterized protein</fullName>
    </submittedName>
</protein>
<evidence type="ECO:0000313" key="2">
    <source>
        <dbReference type="EMBL" id="KAK6981304.1"/>
    </source>
</evidence>
<evidence type="ECO:0000256" key="1">
    <source>
        <dbReference type="SAM" id="MobiDB-lite"/>
    </source>
</evidence>
<feature type="compositionally biased region" description="Low complexity" evidence="1">
    <location>
        <begin position="291"/>
        <end position="306"/>
    </location>
</feature>
<sequence>MARAKKSEPTAPDPPPARTSNRTKNKPAADDDDVVEVVAKSSRSNGTQVNWMKSPHWTHSMATYLTENPDFRRKLFSDSTAAAKKEGRQKKVAKDGKPVQCGTLAKYIFEKDPKEAEGYARNPSKYAGAYQGHLATLGATGAGLSPSEVEPDTKIASLVAQIRAQWPWWDDFHSFWRERPSYNPVGVQSSEPGTDHAGAAVHLFGSAGEGSEAVDEGEEVDNEEDEDTGDEMEKKAVYEPFDIDDDEEEDEAPSSPIQIPSSASPSPPPKKSAARKGAKGSAKSRRDLGLAKAAAAKAQAQASTSAAKKKPQNAIDRLNDIREGETLRLAEKRKLQHTEEMERIGIKRMKLKLKLMQAENERLRLNRRLSPSPRLRTRVLNITGSSSPSKSRHLSASPRRRFLGSPSPSKLSRHPAGSSSTATDSLPTTFTSYEFPVIDAAAAVEDSFQFANMPMDFASMDFSAFASTPSTLPDWYLPPAQ</sequence>
<reference evidence="2 3" key="1">
    <citation type="journal article" date="2024" name="J Genomics">
        <title>Draft genome sequencing and assembly of Favolaschia claudopus CIRM-BRFM 2984 isolated from oak limbs.</title>
        <authorList>
            <person name="Navarro D."/>
            <person name="Drula E."/>
            <person name="Chaduli D."/>
            <person name="Cazenave R."/>
            <person name="Ahrendt S."/>
            <person name="Wang J."/>
            <person name="Lipzen A."/>
            <person name="Daum C."/>
            <person name="Barry K."/>
            <person name="Grigoriev I.V."/>
            <person name="Favel A."/>
            <person name="Rosso M.N."/>
            <person name="Martin F."/>
        </authorList>
    </citation>
    <scope>NUCLEOTIDE SEQUENCE [LARGE SCALE GENOMIC DNA]</scope>
    <source>
        <strain evidence="2 3">CIRM-BRFM 2984</strain>
    </source>
</reference>